<comment type="caution">
    <text evidence="7">The sequence shown here is derived from an EMBL/GenBank/DDBJ whole genome shotgun (WGS) entry which is preliminary data.</text>
</comment>
<evidence type="ECO:0000313" key="7">
    <source>
        <dbReference type="EMBL" id="KAJ8412592.1"/>
    </source>
</evidence>
<dbReference type="PANTHER" id="PTHR13372:SF4">
    <property type="entry name" value="GEMININ"/>
    <property type="match status" value="1"/>
</dbReference>
<dbReference type="GO" id="GO:0045786">
    <property type="term" value="P:negative regulation of cell cycle"/>
    <property type="evidence" value="ECO:0007669"/>
    <property type="project" value="TreeGrafter"/>
</dbReference>
<dbReference type="SUPFAM" id="SSF111469">
    <property type="entry name" value="Geminin coiled-coil domain"/>
    <property type="match status" value="1"/>
</dbReference>
<evidence type="ECO:0000256" key="1">
    <source>
        <dbReference type="ARBA" id="ARBA00004123"/>
    </source>
</evidence>
<dbReference type="GO" id="GO:0008156">
    <property type="term" value="P:negative regulation of DNA replication"/>
    <property type="evidence" value="ECO:0007669"/>
    <property type="project" value="TreeGrafter"/>
</dbReference>
<feature type="coiled-coil region" evidence="6">
    <location>
        <begin position="36"/>
        <end position="80"/>
    </location>
</feature>
<evidence type="ECO:0000256" key="2">
    <source>
        <dbReference type="ARBA" id="ARBA00007979"/>
    </source>
</evidence>
<evidence type="ECO:0000256" key="6">
    <source>
        <dbReference type="SAM" id="Coils"/>
    </source>
</evidence>
<evidence type="ECO:0000256" key="3">
    <source>
        <dbReference type="ARBA" id="ARBA00023054"/>
    </source>
</evidence>
<reference evidence="7" key="1">
    <citation type="journal article" date="2023" name="Science">
        <title>Genome structures resolve the early diversification of teleost fishes.</title>
        <authorList>
            <person name="Parey E."/>
            <person name="Louis A."/>
            <person name="Montfort J."/>
            <person name="Bouchez O."/>
            <person name="Roques C."/>
            <person name="Iampietro C."/>
            <person name="Lluch J."/>
            <person name="Castinel A."/>
            <person name="Donnadieu C."/>
            <person name="Desvignes T."/>
            <person name="Floi Bucao C."/>
            <person name="Jouanno E."/>
            <person name="Wen M."/>
            <person name="Mejri S."/>
            <person name="Dirks R."/>
            <person name="Jansen H."/>
            <person name="Henkel C."/>
            <person name="Chen W.J."/>
            <person name="Zahm M."/>
            <person name="Cabau C."/>
            <person name="Klopp C."/>
            <person name="Thompson A.W."/>
            <person name="Robinson-Rechavi M."/>
            <person name="Braasch I."/>
            <person name="Lecointre G."/>
            <person name="Bobe J."/>
            <person name="Postlethwait J.H."/>
            <person name="Berthelot C."/>
            <person name="Roest Crollius H."/>
            <person name="Guiguen Y."/>
        </authorList>
    </citation>
    <scope>NUCLEOTIDE SEQUENCE</scope>
    <source>
        <strain evidence="7">NC1722</strain>
    </source>
</reference>
<comment type="similarity">
    <text evidence="2">Belongs to the geminin family.</text>
</comment>
<keyword evidence="5" id="KW-0131">Cell cycle</keyword>
<keyword evidence="4" id="KW-0539">Nucleus</keyword>
<organism evidence="7 8">
    <name type="scientific">Aldrovandia affinis</name>
    <dbReference type="NCBI Taxonomy" id="143900"/>
    <lineage>
        <taxon>Eukaryota</taxon>
        <taxon>Metazoa</taxon>
        <taxon>Chordata</taxon>
        <taxon>Craniata</taxon>
        <taxon>Vertebrata</taxon>
        <taxon>Euteleostomi</taxon>
        <taxon>Actinopterygii</taxon>
        <taxon>Neopterygii</taxon>
        <taxon>Teleostei</taxon>
        <taxon>Notacanthiformes</taxon>
        <taxon>Halosauridae</taxon>
        <taxon>Aldrovandia</taxon>
    </lineage>
</organism>
<evidence type="ECO:0000256" key="5">
    <source>
        <dbReference type="ARBA" id="ARBA00023306"/>
    </source>
</evidence>
<dbReference type="EMBL" id="JAINUG010000019">
    <property type="protein sequence ID" value="KAJ8412592.1"/>
    <property type="molecule type" value="Genomic_DNA"/>
</dbReference>
<name>A0AAD7T1B2_9TELE</name>
<evidence type="ECO:0008006" key="9">
    <source>
        <dbReference type="Google" id="ProtNLM"/>
    </source>
</evidence>
<dbReference type="Proteomes" id="UP001221898">
    <property type="component" value="Unassembled WGS sequence"/>
</dbReference>
<dbReference type="Gene3D" id="1.20.5.1180">
    <property type="entry name" value="Geminin coiled-coil domain"/>
    <property type="match status" value="1"/>
</dbReference>
<evidence type="ECO:0000313" key="8">
    <source>
        <dbReference type="Proteomes" id="UP001221898"/>
    </source>
</evidence>
<comment type="subcellular location">
    <subcellularLocation>
        <location evidence="1">Nucleus</location>
    </subcellularLocation>
</comment>
<accession>A0AAD7T1B2</accession>
<sequence length="116" mass="12902">MKSTDIASENKNKSEGMTKEAYELLVKETPPSTYWKEVAEEQRKALDNVLQENEKLHKAIEAKDEEISKLQIENEELQGLAAGVQLAENRLAVTQGRHGWRGRTVGVLAASIKSAP</sequence>
<proteinExistence type="inferred from homology"/>
<dbReference type="PANTHER" id="PTHR13372">
    <property type="entry name" value="GEMININ"/>
    <property type="match status" value="1"/>
</dbReference>
<evidence type="ECO:0000256" key="4">
    <source>
        <dbReference type="ARBA" id="ARBA00023242"/>
    </source>
</evidence>
<dbReference type="Pfam" id="PF07412">
    <property type="entry name" value="Geminin"/>
    <property type="match status" value="1"/>
</dbReference>
<gene>
    <name evidence="7" type="ORF">AAFF_G00129280</name>
</gene>
<keyword evidence="3 6" id="KW-0175">Coiled coil</keyword>
<dbReference type="GO" id="GO:0005634">
    <property type="term" value="C:nucleus"/>
    <property type="evidence" value="ECO:0007669"/>
    <property type="project" value="UniProtKB-SubCell"/>
</dbReference>
<dbReference type="AlphaFoldDB" id="A0AAD7T1B2"/>
<protein>
    <recommendedName>
        <fullName evidence="9">Geminin</fullName>
    </recommendedName>
</protein>
<keyword evidence="8" id="KW-1185">Reference proteome</keyword>
<dbReference type="InterPro" id="IPR022786">
    <property type="entry name" value="Geminin/Multicilin"/>
</dbReference>